<dbReference type="RefSeq" id="WP_111525704.1">
    <property type="nucleotide sequence ID" value="NZ_CP032364.1"/>
</dbReference>
<sequence length="186" mass="20281">MAGLKKLMFLATVAGAAVAGVSYILKYKEYQRELEGDFGEFDAELGETASDRKYTELRSTTDEFVTAAKDTANSAKGMASAAKEMIKDVASIITDNVSAAGDVAKDNAKPLFDKAKSSVDPVVDKAKKAAGPIIEKAKEKFDKKSKKEADENSDIEVEFYEMDSDEDKKDLAQKIEDILESNTDKK</sequence>
<feature type="region of interest" description="Disordered" evidence="1">
    <location>
        <begin position="140"/>
        <end position="168"/>
    </location>
</feature>
<accession>A0A385PYP8</accession>
<dbReference type="EMBL" id="CP032364">
    <property type="protein sequence ID" value="AYA99230.1"/>
    <property type="molecule type" value="Genomic_DNA"/>
</dbReference>
<dbReference type="KEGG" id="lua:D4A81_04340"/>
<feature type="compositionally biased region" description="Basic and acidic residues" evidence="1">
    <location>
        <begin position="140"/>
        <end position="150"/>
    </location>
</feature>
<gene>
    <name evidence="2" type="ORF">D4A81_04340</name>
</gene>
<dbReference type="Proteomes" id="UP000265562">
    <property type="component" value="Chromosome"/>
</dbReference>
<name>A0A385PYP8_9FIRM</name>
<dbReference type="Gene3D" id="1.10.287.700">
    <property type="entry name" value="Helix hairpin bin"/>
    <property type="match status" value="1"/>
</dbReference>
<reference evidence="2 3" key="1">
    <citation type="submission" date="2018-09" db="EMBL/GenBank/DDBJ databases">
        <title>Genome sequencing of Lachnoanaerobaculum umeaense DSM 23576.</title>
        <authorList>
            <person name="Kook J.-K."/>
            <person name="Park S.-N."/>
            <person name="Lim Y.K."/>
        </authorList>
    </citation>
    <scope>NUCLEOTIDE SEQUENCE [LARGE SCALE GENOMIC DNA]</scope>
    <source>
        <strain evidence="3">DSM 23576 \ CCUG 58757</strain>
    </source>
</reference>
<protein>
    <submittedName>
        <fullName evidence="2">Uncharacterized protein</fullName>
    </submittedName>
</protein>
<feature type="compositionally biased region" description="Acidic residues" evidence="1">
    <location>
        <begin position="151"/>
        <end position="165"/>
    </location>
</feature>
<evidence type="ECO:0000313" key="3">
    <source>
        <dbReference type="Proteomes" id="UP000265562"/>
    </source>
</evidence>
<evidence type="ECO:0000313" key="2">
    <source>
        <dbReference type="EMBL" id="AYA99230.1"/>
    </source>
</evidence>
<evidence type="ECO:0000256" key="1">
    <source>
        <dbReference type="SAM" id="MobiDB-lite"/>
    </source>
</evidence>
<dbReference type="OrthoDB" id="2048613at2"/>
<keyword evidence="3" id="KW-1185">Reference proteome</keyword>
<dbReference type="AlphaFoldDB" id="A0A385PYP8"/>
<organism evidence="2 3">
    <name type="scientific">Lachnoanaerobaculum umeaense</name>
    <dbReference type="NCBI Taxonomy" id="617123"/>
    <lineage>
        <taxon>Bacteria</taxon>
        <taxon>Bacillati</taxon>
        <taxon>Bacillota</taxon>
        <taxon>Clostridia</taxon>
        <taxon>Lachnospirales</taxon>
        <taxon>Lachnospiraceae</taxon>
        <taxon>Lachnoanaerobaculum</taxon>
    </lineage>
</organism>
<proteinExistence type="predicted"/>